<evidence type="ECO:0000256" key="15">
    <source>
        <dbReference type="PIRSR" id="PIRSR006404-1"/>
    </source>
</evidence>
<evidence type="ECO:0000256" key="5">
    <source>
        <dbReference type="ARBA" id="ARBA00022692"/>
    </source>
</evidence>
<feature type="transmembrane region" description="Helical" evidence="14">
    <location>
        <begin position="135"/>
        <end position="157"/>
    </location>
</feature>
<keyword evidence="20" id="KW-1185">Reference proteome</keyword>
<dbReference type="EMBL" id="JACHND010000001">
    <property type="protein sequence ID" value="MBB4699780.1"/>
    <property type="molecule type" value="Genomic_DNA"/>
</dbReference>
<dbReference type="PANTHER" id="PTHR39188">
    <property type="entry name" value="MEMBRANE-ASSOCIATED ZINC METALLOPROTEASE M50B"/>
    <property type="match status" value="1"/>
</dbReference>
<comment type="similarity">
    <text evidence="2 14">Belongs to the peptidase M50B family.</text>
</comment>
<evidence type="ECO:0000256" key="3">
    <source>
        <dbReference type="ARBA" id="ARBA00022475"/>
    </source>
</evidence>
<evidence type="ECO:0000256" key="14">
    <source>
        <dbReference type="PIRNR" id="PIRNR006404"/>
    </source>
</evidence>
<dbReference type="GO" id="GO:0046872">
    <property type="term" value="F:metal ion binding"/>
    <property type="evidence" value="ECO:0007669"/>
    <property type="project" value="UniProtKB-UniRule"/>
</dbReference>
<evidence type="ECO:0000256" key="6">
    <source>
        <dbReference type="ARBA" id="ARBA00022723"/>
    </source>
</evidence>
<feature type="binding site" evidence="16">
    <location>
        <position position="67"/>
    </location>
    <ligand>
        <name>Zn(2+)</name>
        <dbReference type="ChEBI" id="CHEBI:29105"/>
        <note>catalytic</note>
    </ligand>
</feature>
<dbReference type="GO" id="GO:0006508">
    <property type="term" value="P:proteolysis"/>
    <property type="evidence" value="ECO:0007669"/>
    <property type="project" value="UniProtKB-KW"/>
</dbReference>
<keyword evidence="13 14" id="KW-0472">Membrane</keyword>
<dbReference type="InterPro" id="IPR046342">
    <property type="entry name" value="CBS_dom_sf"/>
</dbReference>
<proteinExistence type="inferred from homology"/>
<evidence type="ECO:0000256" key="7">
    <source>
        <dbReference type="ARBA" id="ARBA00022737"/>
    </source>
</evidence>
<organism evidence="19 20">
    <name type="scientific">Sphaerisporangium siamense</name>
    <dbReference type="NCBI Taxonomy" id="795645"/>
    <lineage>
        <taxon>Bacteria</taxon>
        <taxon>Bacillati</taxon>
        <taxon>Actinomycetota</taxon>
        <taxon>Actinomycetes</taxon>
        <taxon>Streptosporangiales</taxon>
        <taxon>Streptosporangiaceae</taxon>
        <taxon>Sphaerisporangium</taxon>
    </lineage>
</organism>
<protein>
    <recommendedName>
        <fullName evidence="14">Zinc metalloprotease</fullName>
    </recommendedName>
</protein>
<accession>A0A7W7D3S0</accession>
<dbReference type="GO" id="GO:0005886">
    <property type="term" value="C:plasma membrane"/>
    <property type="evidence" value="ECO:0007669"/>
    <property type="project" value="UniProtKB-SubCell"/>
</dbReference>
<feature type="transmembrane region" description="Helical" evidence="14">
    <location>
        <begin position="109"/>
        <end position="128"/>
    </location>
</feature>
<evidence type="ECO:0000259" key="18">
    <source>
        <dbReference type="Pfam" id="PF02163"/>
    </source>
</evidence>
<feature type="domain" description="Peptidase M50" evidence="18">
    <location>
        <begin position="56"/>
        <end position="130"/>
    </location>
</feature>
<comment type="subcellular location">
    <subcellularLocation>
        <location evidence="1 14">Cell membrane</location>
        <topology evidence="1 14">Multi-pass membrane protein</topology>
    </subcellularLocation>
</comment>
<dbReference type="InterPro" id="IPR008915">
    <property type="entry name" value="Peptidase_M50"/>
</dbReference>
<evidence type="ECO:0000256" key="2">
    <source>
        <dbReference type="ARBA" id="ARBA00007931"/>
    </source>
</evidence>
<evidence type="ECO:0000256" key="13">
    <source>
        <dbReference type="ARBA" id="ARBA00023136"/>
    </source>
</evidence>
<evidence type="ECO:0000256" key="1">
    <source>
        <dbReference type="ARBA" id="ARBA00004651"/>
    </source>
</evidence>
<keyword evidence="10 14" id="KW-1133">Transmembrane helix</keyword>
<evidence type="ECO:0000256" key="10">
    <source>
        <dbReference type="ARBA" id="ARBA00022989"/>
    </source>
</evidence>
<gene>
    <name evidence="19" type="ORF">BJ982_001324</name>
</gene>
<keyword evidence="8 14" id="KW-0378">Hydrolase</keyword>
<evidence type="ECO:0000256" key="4">
    <source>
        <dbReference type="ARBA" id="ARBA00022670"/>
    </source>
</evidence>
<evidence type="ECO:0000313" key="20">
    <source>
        <dbReference type="Proteomes" id="UP000542210"/>
    </source>
</evidence>
<feature type="active site" evidence="15">
    <location>
        <position position="68"/>
    </location>
</feature>
<feature type="domain" description="Peptidase M50" evidence="18">
    <location>
        <begin position="137"/>
        <end position="180"/>
    </location>
</feature>
<feature type="transmembrane region" description="Helical" evidence="14">
    <location>
        <begin position="21"/>
        <end position="41"/>
    </location>
</feature>
<reference evidence="19 20" key="1">
    <citation type="submission" date="2020-08" db="EMBL/GenBank/DDBJ databases">
        <title>Sequencing the genomes of 1000 actinobacteria strains.</title>
        <authorList>
            <person name="Klenk H.-P."/>
        </authorList>
    </citation>
    <scope>NUCLEOTIDE SEQUENCE [LARGE SCALE GENOMIC DNA]</scope>
    <source>
        <strain evidence="19 20">DSM 45784</strain>
    </source>
</reference>
<comment type="cofactor">
    <cofactor evidence="14 16">
        <name>Zn(2+)</name>
        <dbReference type="ChEBI" id="CHEBI:29105"/>
    </cofactor>
    <text evidence="14 16">Binds 1 zinc ion per subunit.</text>
</comment>
<evidence type="ECO:0000256" key="17">
    <source>
        <dbReference type="SAM" id="MobiDB-lite"/>
    </source>
</evidence>
<evidence type="ECO:0000256" key="11">
    <source>
        <dbReference type="ARBA" id="ARBA00023049"/>
    </source>
</evidence>
<name>A0A7W7D3S0_9ACTN</name>
<keyword evidence="3 14" id="KW-1003">Cell membrane</keyword>
<evidence type="ECO:0000256" key="8">
    <source>
        <dbReference type="ARBA" id="ARBA00022801"/>
    </source>
</evidence>
<feature type="transmembrane region" description="Helical" evidence="14">
    <location>
        <begin position="47"/>
        <end position="67"/>
    </location>
</feature>
<keyword evidence="7" id="KW-0677">Repeat</keyword>
<feature type="region of interest" description="Disordered" evidence="17">
    <location>
        <begin position="372"/>
        <end position="394"/>
    </location>
</feature>
<dbReference type="CDD" id="cd06164">
    <property type="entry name" value="S2P-M50_SpoIVFB_CBS"/>
    <property type="match status" value="1"/>
</dbReference>
<dbReference type="GO" id="GO:0008237">
    <property type="term" value="F:metallopeptidase activity"/>
    <property type="evidence" value="ECO:0007669"/>
    <property type="project" value="UniProtKB-UniRule"/>
</dbReference>
<dbReference type="SUPFAM" id="SSF54631">
    <property type="entry name" value="CBS-domain pair"/>
    <property type="match status" value="1"/>
</dbReference>
<evidence type="ECO:0000256" key="16">
    <source>
        <dbReference type="PIRSR" id="PIRSR006404-2"/>
    </source>
</evidence>
<evidence type="ECO:0000313" key="19">
    <source>
        <dbReference type="EMBL" id="MBB4699780.1"/>
    </source>
</evidence>
<keyword evidence="5 14" id="KW-0812">Transmembrane</keyword>
<evidence type="ECO:0000256" key="12">
    <source>
        <dbReference type="ARBA" id="ARBA00023122"/>
    </source>
</evidence>
<dbReference type="RefSeq" id="WP_184877546.1">
    <property type="nucleotide sequence ID" value="NZ_BOOV01000031.1"/>
</dbReference>
<keyword evidence="12" id="KW-0129">CBS domain</keyword>
<dbReference type="AlphaFoldDB" id="A0A7W7D3S0"/>
<dbReference type="InterPro" id="IPR016483">
    <property type="entry name" value="UCP006404_Pept_M50_CBS"/>
</dbReference>
<dbReference type="PIRSF" id="PIRSF006404">
    <property type="entry name" value="UCP006404_Pept_M50_CBS"/>
    <property type="match status" value="1"/>
</dbReference>
<feature type="binding site" evidence="16">
    <location>
        <position position="163"/>
    </location>
    <ligand>
        <name>Zn(2+)</name>
        <dbReference type="ChEBI" id="CHEBI:29105"/>
        <note>catalytic</note>
    </ligand>
</feature>
<comment type="caution">
    <text evidence="19">The sequence shown here is derived from an EMBL/GenBank/DDBJ whole genome shotgun (WGS) entry which is preliminary data.</text>
</comment>
<dbReference type="PANTHER" id="PTHR39188:SF3">
    <property type="entry name" value="STAGE IV SPORULATION PROTEIN FB"/>
    <property type="match status" value="1"/>
</dbReference>
<keyword evidence="6 14" id="KW-0479">Metal-binding</keyword>
<sequence>MKQSVRLGRVAGIPVGAHWSTLLIMILIGGVLASTVLPQAIPGRPPARYWAVGAATAVLFLGSLLAHELAHALVARRRGVPVTSITLWLLGGVTEFAGESKTPKDEFRIAVAGPLVSLVLAVVFYLCVLPVSGPALIVAAVRWLALMNAVLAVFNMLPGAPLDGGRVLHAFLWHRGRDRARADLAASRAGQGLGAGLIALGAVELVLMAWTGGLWMMLIGWFLITAARGEGMIRAAHEGLGGWHVRDVMTPAPDVAPAWQDVESFVDSTALRSRQSVFPVVEFGGAVTGALPLQALTAVPAARRRDTRVSALARPLSAGHLLSPDDDATRILEPSASRVAGELVAVVVEGGRIVGMVTTADLGRALQQAALRAPAGTGPRPDQPGQALRDGPGG</sequence>
<feature type="transmembrane region" description="Helical" evidence="14">
    <location>
        <begin position="197"/>
        <end position="224"/>
    </location>
</feature>
<evidence type="ECO:0000256" key="9">
    <source>
        <dbReference type="ARBA" id="ARBA00022833"/>
    </source>
</evidence>
<feature type="binding site" evidence="16">
    <location>
        <position position="71"/>
    </location>
    <ligand>
        <name>Zn(2+)</name>
        <dbReference type="ChEBI" id="CHEBI:29105"/>
        <note>catalytic</note>
    </ligand>
</feature>
<dbReference type="Proteomes" id="UP000542210">
    <property type="component" value="Unassembled WGS sequence"/>
</dbReference>
<keyword evidence="4 14" id="KW-0645">Protease</keyword>
<keyword evidence="9 14" id="KW-0862">Zinc</keyword>
<dbReference type="Pfam" id="PF02163">
    <property type="entry name" value="Peptidase_M50"/>
    <property type="match status" value="2"/>
</dbReference>
<keyword evidence="11 14" id="KW-0482">Metalloprotease</keyword>